<dbReference type="Gene3D" id="3.40.640.10">
    <property type="entry name" value="Type I PLP-dependent aspartate aminotransferase-like (Major domain)"/>
    <property type="match status" value="1"/>
</dbReference>
<dbReference type="PaxDb" id="3055-EDP03622"/>
<comment type="similarity">
    <text evidence="4">Belongs to the class-II pyridoxal-phosphate-dependent aminotransferase family. BioF subfamily.</text>
</comment>
<evidence type="ECO:0000259" key="9">
    <source>
        <dbReference type="Pfam" id="PF00155"/>
    </source>
</evidence>
<feature type="domain" description="Aminotransferase class I/classII large" evidence="9">
    <location>
        <begin position="167"/>
        <end position="271"/>
    </location>
</feature>
<dbReference type="OrthoDB" id="10263824at2759"/>
<evidence type="ECO:0000313" key="11">
    <source>
        <dbReference type="Proteomes" id="UP000006906"/>
    </source>
</evidence>
<evidence type="ECO:0000256" key="1">
    <source>
        <dbReference type="ARBA" id="ARBA00001933"/>
    </source>
</evidence>
<keyword evidence="6 8" id="KW-0663">Pyridoxal phosphate</keyword>
<dbReference type="SUPFAM" id="SSF53383">
    <property type="entry name" value="PLP-dependent transferases"/>
    <property type="match status" value="1"/>
</dbReference>
<dbReference type="GO" id="GO:0030170">
    <property type="term" value="F:pyridoxal phosphate binding"/>
    <property type="evidence" value="ECO:0007669"/>
    <property type="project" value="InterPro"/>
</dbReference>
<comment type="pathway">
    <text evidence="2">Lipid metabolism; sphingolipid metabolism.</text>
</comment>
<dbReference type="Pfam" id="PF00155">
    <property type="entry name" value="Aminotran_1_2"/>
    <property type="match status" value="2"/>
</dbReference>
<dbReference type="GO" id="GO:0006665">
    <property type="term" value="P:sphingolipid metabolic process"/>
    <property type="evidence" value="ECO:0007669"/>
    <property type="project" value="UniProtKB-UniPathway"/>
</dbReference>
<gene>
    <name evidence="10" type="ORF">CHLRE_17g733650v5</name>
</gene>
<dbReference type="InterPro" id="IPR004839">
    <property type="entry name" value="Aminotransferase_I/II_large"/>
</dbReference>
<dbReference type="AlphaFoldDB" id="A0A2K3CR68"/>
<dbReference type="EMBL" id="CM008978">
    <property type="protein sequence ID" value="PNW70774.1"/>
    <property type="molecule type" value="Genomic_DNA"/>
</dbReference>
<dbReference type="FunCoup" id="A0A2K3CR68">
    <property type="interactions" value="870"/>
</dbReference>
<evidence type="ECO:0000256" key="4">
    <source>
        <dbReference type="ARBA" id="ARBA00010008"/>
    </source>
</evidence>
<evidence type="ECO:0000256" key="7">
    <source>
        <dbReference type="ARBA" id="ARBA00022919"/>
    </source>
</evidence>
<dbReference type="GO" id="GO:0016020">
    <property type="term" value="C:membrane"/>
    <property type="evidence" value="ECO:0007669"/>
    <property type="project" value="GOC"/>
</dbReference>
<sequence length="437" mass="43579">MESGYEPTRRNGDWDAWLTSSLAALTDAKLLRTLRPTVWCNSSSEALIHPADLEAWAAGLPPVVRHYDQCAGLGGAAVAVGAGGTVDGPPSCATAGASCGSSGCGSSCCGGGPFTSGRAPAPAAGPTSGAAGLYSGCSPGCSANNCGTSISTSSRRASGGLVRLKLFSLNDYLGLASHPDVAAAAARSALRVGLGPRSSALVAGYSHSHRQLEAGLAQLKGAEDCLLFPTGFAANLSVLTTLAGTAAGEGGVAIFSDELNHASIIDGARLALRSGSSSGSSSSGSGSAGGGGGVSLHVYRHNDLNHLEELLSACPPRCRRLVVADSLFSMDGDFADLRGLVALKRRHGFLLALDEAHATLVCGAGGGGAAEAAGVADQVDLHVGTLSKAFGALGGFVACSSAMKSLLLNRGRAYVYSTSLPVPVVEAAAAALRVSQR</sequence>
<dbReference type="Gramene" id="PNW70774">
    <property type="protein sequence ID" value="PNW70774"/>
    <property type="gene ID" value="CHLRE_17g733650v5"/>
</dbReference>
<dbReference type="ExpressionAtlas" id="A0A2K3CR68">
    <property type="expression patterns" value="baseline"/>
</dbReference>
<dbReference type="PANTHER" id="PTHR13693">
    <property type="entry name" value="CLASS II AMINOTRANSFERASE/8-AMINO-7-OXONONANOATE SYNTHASE"/>
    <property type="match status" value="1"/>
</dbReference>
<dbReference type="PANTHER" id="PTHR13693:SF77">
    <property type="entry name" value="8-AMINO-7-OXONONANOATE SYNTHASE"/>
    <property type="match status" value="1"/>
</dbReference>
<dbReference type="InterPro" id="IPR001917">
    <property type="entry name" value="Aminotrans_II_pyridoxalP_BS"/>
</dbReference>
<dbReference type="InParanoid" id="A0A2K3CR68"/>
<accession>A0A2K3CR68</accession>
<comment type="pathway">
    <text evidence="3">Sphingolipid metabolism.</text>
</comment>
<evidence type="ECO:0000256" key="2">
    <source>
        <dbReference type="ARBA" id="ARBA00004760"/>
    </source>
</evidence>
<keyword evidence="7" id="KW-0443">Lipid metabolism</keyword>
<evidence type="ECO:0000256" key="6">
    <source>
        <dbReference type="ARBA" id="ARBA00022898"/>
    </source>
</evidence>
<dbReference type="RefSeq" id="XP_042914941.1">
    <property type="nucleotide sequence ID" value="XM_043072478.1"/>
</dbReference>
<dbReference type="InterPro" id="IPR015421">
    <property type="entry name" value="PyrdxlP-dep_Trfase_major"/>
</dbReference>
<dbReference type="GeneID" id="5718608"/>
<protein>
    <recommendedName>
        <fullName evidence="9">Aminotransferase class I/classII large domain-containing protein</fullName>
    </recommendedName>
</protein>
<dbReference type="KEGG" id="cre:CHLRE_17g733650v5"/>
<dbReference type="GO" id="GO:0016740">
    <property type="term" value="F:transferase activity"/>
    <property type="evidence" value="ECO:0007669"/>
    <property type="project" value="UniProtKB-KW"/>
</dbReference>
<comment type="cofactor">
    <cofactor evidence="1 8">
        <name>pyridoxal 5'-phosphate</name>
        <dbReference type="ChEBI" id="CHEBI:597326"/>
    </cofactor>
</comment>
<dbReference type="STRING" id="3055.A0A2K3CR68"/>
<dbReference type="InterPro" id="IPR015424">
    <property type="entry name" value="PyrdxlP-dep_Trfase"/>
</dbReference>
<keyword evidence="11" id="KW-1185">Reference proteome</keyword>
<dbReference type="Proteomes" id="UP000006906">
    <property type="component" value="Chromosome 17"/>
</dbReference>
<reference evidence="10 11" key="1">
    <citation type="journal article" date="2007" name="Science">
        <title>The Chlamydomonas genome reveals the evolution of key animal and plant functions.</title>
        <authorList>
            <person name="Merchant S.S."/>
            <person name="Prochnik S.E."/>
            <person name="Vallon O."/>
            <person name="Harris E.H."/>
            <person name="Karpowicz S.J."/>
            <person name="Witman G.B."/>
            <person name="Terry A."/>
            <person name="Salamov A."/>
            <person name="Fritz-Laylin L.K."/>
            <person name="Marechal-Drouard L."/>
            <person name="Marshall W.F."/>
            <person name="Qu L.H."/>
            <person name="Nelson D.R."/>
            <person name="Sanderfoot A.A."/>
            <person name="Spalding M.H."/>
            <person name="Kapitonov V.V."/>
            <person name="Ren Q."/>
            <person name="Ferris P."/>
            <person name="Lindquist E."/>
            <person name="Shapiro H."/>
            <person name="Lucas S.M."/>
            <person name="Grimwood J."/>
            <person name="Schmutz J."/>
            <person name="Cardol P."/>
            <person name="Cerutti H."/>
            <person name="Chanfreau G."/>
            <person name="Chen C.L."/>
            <person name="Cognat V."/>
            <person name="Croft M.T."/>
            <person name="Dent R."/>
            <person name="Dutcher S."/>
            <person name="Fernandez E."/>
            <person name="Fukuzawa H."/>
            <person name="Gonzalez-Ballester D."/>
            <person name="Gonzalez-Halphen D."/>
            <person name="Hallmann A."/>
            <person name="Hanikenne M."/>
            <person name="Hippler M."/>
            <person name="Inwood W."/>
            <person name="Jabbari K."/>
            <person name="Kalanon M."/>
            <person name="Kuras R."/>
            <person name="Lefebvre P.A."/>
            <person name="Lemaire S.D."/>
            <person name="Lobanov A.V."/>
            <person name="Lohr M."/>
            <person name="Manuell A."/>
            <person name="Meier I."/>
            <person name="Mets L."/>
            <person name="Mittag M."/>
            <person name="Mittelmeier T."/>
            <person name="Moroney J.V."/>
            <person name="Moseley J."/>
            <person name="Napoli C."/>
            <person name="Nedelcu A.M."/>
            <person name="Niyogi K."/>
            <person name="Novoselov S.V."/>
            <person name="Paulsen I.T."/>
            <person name="Pazour G."/>
            <person name="Purton S."/>
            <person name="Ral J.P."/>
            <person name="Riano-Pachon D.M."/>
            <person name="Riekhof W."/>
            <person name="Rymarquis L."/>
            <person name="Schroda M."/>
            <person name="Stern D."/>
            <person name="Umen J."/>
            <person name="Willows R."/>
            <person name="Wilson N."/>
            <person name="Zimmer S.L."/>
            <person name="Allmer J."/>
            <person name="Balk J."/>
            <person name="Bisova K."/>
            <person name="Chen C.J."/>
            <person name="Elias M."/>
            <person name="Gendler K."/>
            <person name="Hauser C."/>
            <person name="Lamb M.R."/>
            <person name="Ledford H."/>
            <person name="Long J.C."/>
            <person name="Minagawa J."/>
            <person name="Page M.D."/>
            <person name="Pan J."/>
            <person name="Pootakham W."/>
            <person name="Roje S."/>
            <person name="Rose A."/>
            <person name="Stahlberg E."/>
            <person name="Terauchi A.M."/>
            <person name="Yang P."/>
            <person name="Ball S."/>
            <person name="Bowler C."/>
            <person name="Dieckmann C.L."/>
            <person name="Gladyshev V.N."/>
            <person name="Green P."/>
            <person name="Jorgensen R."/>
            <person name="Mayfield S."/>
            <person name="Mueller-Roeber B."/>
            <person name="Rajamani S."/>
            <person name="Sayre R.T."/>
            <person name="Brokstein P."/>
            <person name="Dubchak I."/>
            <person name="Goodstein D."/>
            <person name="Hornick L."/>
            <person name="Huang Y.W."/>
            <person name="Jhaveri J."/>
            <person name="Luo Y."/>
            <person name="Martinez D."/>
            <person name="Ngau W.C."/>
            <person name="Otillar B."/>
            <person name="Poliakov A."/>
            <person name="Porter A."/>
            <person name="Szajkowski L."/>
            <person name="Werner G."/>
            <person name="Zhou K."/>
            <person name="Grigoriev I.V."/>
            <person name="Rokhsar D.S."/>
            <person name="Grossman A.R."/>
        </authorList>
    </citation>
    <scope>NUCLEOTIDE SEQUENCE [LARGE SCALE GENOMIC DNA]</scope>
    <source>
        <strain evidence="11">CC-503</strain>
    </source>
</reference>
<evidence type="ECO:0000313" key="10">
    <source>
        <dbReference type="EMBL" id="PNW70774.1"/>
    </source>
</evidence>
<dbReference type="GO" id="GO:0009102">
    <property type="term" value="P:biotin biosynthetic process"/>
    <property type="evidence" value="ECO:0000318"/>
    <property type="project" value="GO_Central"/>
</dbReference>
<name>A0A2K3CR68_CHLRE</name>
<evidence type="ECO:0000256" key="8">
    <source>
        <dbReference type="RuleBase" id="RU003693"/>
    </source>
</evidence>
<dbReference type="InterPro" id="IPR015422">
    <property type="entry name" value="PyrdxlP-dep_Trfase_small"/>
</dbReference>
<evidence type="ECO:0000256" key="3">
    <source>
        <dbReference type="ARBA" id="ARBA00004991"/>
    </source>
</evidence>
<keyword evidence="7" id="KW-0746">Sphingolipid metabolism</keyword>
<dbReference type="UniPathway" id="UPA00222"/>
<feature type="domain" description="Aminotransferase class I/classII large" evidence="9">
    <location>
        <begin position="296"/>
        <end position="433"/>
    </location>
</feature>
<proteinExistence type="inferred from homology"/>
<dbReference type="InterPro" id="IPR050087">
    <property type="entry name" value="AON_synthase_class-II"/>
</dbReference>
<evidence type="ECO:0000256" key="5">
    <source>
        <dbReference type="ARBA" id="ARBA00022679"/>
    </source>
</evidence>
<dbReference type="Gene3D" id="3.90.1150.10">
    <property type="entry name" value="Aspartate Aminotransferase, domain 1"/>
    <property type="match status" value="1"/>
</dbReference>
<dbReference type="PROSITE" id="PS00599">
    <property type="entry name" value="AA_TRANSFER_CLASS_2"/>
    <property type="match status" value="1"/>
</dbReference>
<organism evidence="10 11">
    <name type="scientific">Chlamydomonas reinhardtii</name>
    <name type="common">Chlamydomonas smithii</name>
    <dbReference type="NCBI Taxonomy" id="3055"/>
    <lineage>
        <taxon>Eukaryota</taxon>
        <taxon>Viridiplantae</taxon>
        <taxon>Chlorophyta</taxon>
        <taxon>core chlorophytes</taxon>
        <taxon>Chlorophyceae</taxon>
        <taxon>CS clade</taxon>
        <taxon>Chlamydomonadales</taxon>
        <taxon>Chlamydomonadaceae</taxon>
        <taxon>Chlamydomonas</taxon>
    </lineage>
</organism>
<keyword evidence="5" id="KW-0808">Transferase</keyword>